<sequence>MQNQARGRSRSRIDRLSLIDEDDTPSSPSYFEWREQTIRTQAYRPEPKPQPKVNSLIRLFRRFG</sequence>
<evidence type="ECO:0000313" key="3">
    <source>
        <dbReference type="Proteomes" id="UP000445000"/>
    </source>
</evidence>
<comment type="caution">
    <text evidence="2">The sequence shown here is derived from an EMBL/GenBank/DDBJ whole genome shotgun (WGS) entry which is preliminary data.</text>
</comment>
<protein>
    <submittedName>
        <fullName evidence="2">Uncharacterized protein</fullName>
    </submittedName>
</protein>
<feature type="region of interest" description="Disordered" evidence="1">
    <location>
        <begin position="1"/>
        <end position="29"/>
    </location>
</feature>
<accession>A0A829YB88</accession>
<gene>
    <name evidence="2" type="ORF">GCM10011487_23850</name>
</gene>
<keyword evidence="3" id="KW-1185">Reference proteome</keyword>
<evidence type="ECO:0000313" key="2">
    <source>
        <dbReference type="EMBL" id="GFE80385.1"/>
    </source>
</evidence>
<dbReference type="RefSeq" id="WP_161812073.1">
    <property type="nucleotide sequence ID" value="NZ_BLJN01000002.1"/>
</dbReference>
<reference evidence="3" key="1">
    <citation type="submission" date="2020-01" db="EMBL/GenBank/DDBJ databases">
        <title>'Steroidobacter agaridevorans' sp. nov., agar-degrading bacteria isolated from rhizosphere soils.</title>
        <authorList>
            <person name="Ikenaga M."/>
            <person name="Kataoka M."/>
            <person name="Murouchi A."/>
            <person name="Katsuragi S."/>
            <person name="Sakai M."/>
        </authorList>
    </citation>
    <scope>NUCLEOTIDE SEQUENCE [LARGE SCALE GENOMIC DNA]</scope>
    <source>
        <strain evidence="3">YU21-B</strain>
    </source>
</reference>
<organism evidence="2 3">
    <name type="scientific">Steroidobacter agaridevorans</name>
    <dbReference type="NCBI Taxonomy" id="2695856"/>
    <lineage>
        <taxon>Bacteria</taxon>
        <taxon>Pseudomonadati</taxon>
        <taxon>Pseudomonadota</taxon>
        <taxon>Gammaproteobacteria</taxon>
        <taxon>Steroidobacterales</taxon>
        <taxon>Steroidobacteraceae</taxon>
        <taxon>Steroidobacter</taxon>
    </lineage>
</organism>
<evidence type="ECO:0000256" key="1">
    <source>
        <dbReference type="SAM" id="MobiDB-lite"/>
    </source>
</evidence>
<dbReference type="AlphaFoldDB" id="A0A829YB88"/>
<dbReference type="EMBL" id="BLJN01000002">
    <property type="protein sequence ID" value="GFE80385.1"/>
    <property type="molecule type" value="Genomic_DNA"/>
</dbReference>
<dbReference type="Proteomes" id="UP000445000">
    <property type="component" value="Unassembled WGS sequence"/>
</dbReference>
<proteinExistence type="predicted"/>
<name>A0A829YB88_9GAMM</name>